<keyword evidence="1" id="KW-0472">Membrane</keyword>
<name>A0A6C0I3Q2_9ZZZZ</name>
<organism evidence="2">
    <name type="scientific">viral metagenome</name>
    <dbReference type="NCBI Taxonomy" id="1070528"/>
    <lineage>
        <taxon>unclassified sequences</taxon>
        <taxon>metagenomes</taxon>
        <taxon>organismal metagenomes</taxon>
    </lineage>
</organism>
<keyword evidence="1" id="KW-0812">Transmembrane</keyword>
<evidence type="ECO:0000313" key="2">
    <source>
        <dbReference type="EMBL" id="QHT87007.1"/>
    </source>
</evidence>
<dbReference type="AlphaFoldDB" id="A0A6C0I3Q2"/>
<dbReference type="Gene3D" id="1.20.1280.290">
    <property type="match status" value="1"/>
</dbReference>
<feature type="transmembrane region" description="Helical" evidence="1">
    <location>
        <begin position="37"/>
        <end position="56"/>
    </location>
</feature>
<feature type="transmembrane region" description="Helical" evidence="1">
    <location>
        <begin position="62"/>
        <end position="81"/>
    </location>
</feature>
<dbReference type="EMBL" id="MN740079">
    <property type="protein sequence ID" value="QHT87007.1"/>
    <property type="molecule type" value="Genomic_DNA"/>
</dbReference>
<feature type="transmembrane region" description="Helical" evidence="1">
    <location>
        <begin position="6"/>
        <end position="25"/>
    </location>
</feature>
<proteinExistence type="predicted"/>
<protein>
    <submittedName>
        <fullName evidence="2">Uncharacterized protein</fullName>
    </submittedName>
</protein>
<keyword evidence="1" id="KW-1133">Transmembrane helix</keyword>
<accession>A0A6C0I3Q2</accession>
<evidence type="ECO:0000256" key="1">
    <source>
        <dbReference type="SAM" id="Phobius"/>
    </source>
</evidence>
<reference evidence="2" key="1">
    <citation type="journal article" date="2020" name="Nature">
        <title>Giant virus diversity and host interactions through global metagenomics.</title>
        <authorList>
            <person name="Schulz F."/>
            <person name="Roux S."/>
            <person name="Paez-Espino D."/>
            <person name="Jungbluth S."/>
            <person name="Walsh D.A."/>
            <person name="Denef V.J."/>
            <person name="McMahon K.D."/>
            <person name="Konstantinidis K.T."/>
            <person name="Eloe-Fadrosh E.A."/>
            <person name="Kyrpides N.C."/>
            <person name="Woyke T."/>
        </authorList>
    </citation>
    <scope>NUCLEOTIDE SEQUENCE</scope>
    <source>
        <strain evidence="2">GVMAG-M-3300023184-18</strain>
    </source>
</reference>
<sequence length="96" mass="10811">MGKYELLATISLTVNVVSFLSIILAMNKTKNASSFTWTYLIGNFIAQILLIIYGIINKAWGIYGPTTFIFIGLLYVIYIKYHYAVSVSSKKSNTEE</sequence>